<sequence length="15" mass="1893">MIDITRYYNMPIHII</sequence>
<accession>Q7REE8</accession>
<gene>
    <name evidence="1" type="ORF">PY05117</name>
</gene>
<proteinExistence type="predicted"/>
<organism evidence="1 2">
    <name type="scientific">Plasmodium yoelii yoelii</name>
    <dbReference type="NCBI Taxonomy" id="73239"/>
    <lineage>
        <taxon>Eukaryota</taxon>
        <taxon>Sar</taxon>
        <taxon>Alveolata</taxon>
        <taxon>Apicomplexa</taxon>
        <taxon>Aconoidasida</taxon>
        <taxon>Haemosporida</taxon>
        <taxon>Plasmodiidae</taxon>
        <taxon>Plasmodium</taxon>
        <taxon>Plasmodium (Vinckeia)</taxon>
    </lineage>
</organism>
<evidence type="ECO:0000313" key="2">
    <source>
        <dbReference type="Proteomes" id="UP000008553"/>
    </source>
</evidence>
<comment type="caution">
    <text evidence="1">The sequence shown here is derived from an EMBL/GenBank/DDBJ whole genome shotgun (WGS) entry which is preliminary data.</text>
</comment>
<keyword evidence="2" id="KW-1185">Reference proteome</keyword>
<dbReference type="InParanoid" id="Q7REE8"/>
<name>Q7REE8_PLAYO</name>
<evidence type="ECO:0000313" key="1">
    <source>
        <dbReference type="EMBL" id="EAA17098.1"/>
    </source>
</evidence>
<dbReference type="Proteomes" id="UP000008553">
    <property type="component" value="Unassembled WGS sequence"/>
</dbReference>
<dbReference type="EMBL" id="AABL01001605">
    <property type="protein sequence ID" value="EAA17098.1"/>
    <property type="molecule type" value="Genomic_DNA"/>
</dbReference>
<dbReference type="PaxDb" id="73239-Q7REE8"/>
<reference evidence="1 2" key="1">
    <citation type="journal article" date="2002" name="Nature">
        <title>Genome sequence and comparative analysis of the model rodent malaria parasite Plasmodium yoelii yoelii.</title>
        <authorList>
            <person name="Carlton J.M."/>
            <person name="Angiuoli S.V."/>
            <person name="Suh B.B."/>
            <person name="Kooij T.W."/>
            <person name="Pertea M."/>
            <person name="Silva J.C."/>
            <person name="Ermolaeva M.D."/>
            <person name="Allen J.E."/>
            <person name="Selengut J.D."/>
            <person name="Koo H.L."/>
            <person name="Peterson J.D."/>
            <person name="Pop M."/>
            <person name="Kosack D.S."/>
            <person name="Shumway M.F."/>
            <person name="Bidwell S.L."/>
            <person name="Shallom S.J."/>
            <person name="van Aken S.E."/>
            <person name="Riedmuller S.B."/>
            <person name="Feldblyum T.V."/>
            <person name="Cho J.K."/>
            <person name="Quackenbush J."/>
            <person name="Sedegah M."/>
            <person name="Shoaibi A."/>
            <person name="Cummings L.M."/>
            <person name="Florens L."/>
            <person name="Yates J.R."/>
            <person name="Raine J.D."/>
            <person name="Sinden R.E."/>
            <person name="Harris M.A."/>
            <person name="Cunningham D.A."/>
            <person name="Preiser P.R."/>
            <person name="Bergman L.W."/>
            <person name="Vaidya A.B."/>
            <person name="van Lin L.H."/>
            <person name="Janse C.J."/>
            <person name="Waters A.P."/>
            <person name="Smith H.O."/>
            <person name="White O.R."/>
            <person name="Salzberg S.L."/>
            <person name="Venter J.C."/>
            <person name="Fraser C.M."/>
            <person name="Hoffman S.L."/>
            <person name="Gardner M.J."/>
            <person name="Carucci D.J."/>
        </authorList>
    </citation>
    <scope>NUCLEOTIDE SEQUENCE [LARGE SCALE GENOMIC DNA]</scope>
    <source>
        <strain evidence="1 2">17XNL</strain>
    </source>
</reference>
<protein>
    <submittedName>
        <fullName evidence="1">Uncharacterized protein</fullName>
    </submittedName>
</protein>